<dbReference type="NCBIfam" id="TIGR00792">
    <property type="entry name" value="gph"/>
    <property type="match status" value="1"/>
</dbReference>
<sequence length="475" mass="50685">MEKMIMKANSAESVNPSQSSEKLSLVTKISYGLGDVGGQMVWNLSSSYLVLFYTDSVGLAAAAVGTLMFVARITDAVFDPIWGAFTERRHTKYGRFRPWMIWGGPPLAIFTVLTFSTIPGTEGVKLAWAIVTYMIQGLLYSVVNLPYGALATVMTRDSGDRVALSSYRMVGTNFGSIILGAITMPIVLMLSGGGDVATTGGFTATAALFSIASLPLFALVFFTSKEVVQPVPEETRVSLLSTFKTVLGNKPLMLITAMLICTMTSQFGRLGVAMYYIIYSLGRVDLAGWIMPIPPLFTIIGIAAFTRFAKRLGKKKMVMISILSSSGSLLLLFFAGPSNLVVVILLSMLYGLGLFATPIVLAMVPDAIDYQEDRTGVRSDGTSYAMTSLAIKVASALGGAIGAWCLAAFGYSADAALSERTLTGINVAVNLMPAAILLLGLIPLAAYPITEAKYQAIRARLEAKMSPTGKSADDE</sequence>
<dbReference type="SUPFAM" id="SSF103473">
    <property type="entry name" value="MFS general substrate transporter"/>
    <property type="match status" value="1"/>
</dbReference>
<feature type="transmembrane region" description="Helical" evidence="1">
    <location>
        <begin position="341"/>
        <end position="368"/>
    </location>
</feature>
<keyword evidence="1" id="KW-0472">Membrane</keyword>
<keyword evidence="1" id="KW-0812">Transmembrane</keyword>
<feature type="transmembrane region" description="Helical" evidence="1">
    <location>
        <begin position="252"/>
        <end position="278"/>
    </location>
</feature>
<reference evidence="2 3" key="1">
    <citation type="submission" date="2017-10" db="EMBL/GenBank/DDBJ databases">
        <title>Draft genome sequence of cellulolytic Actinomyces sp CtC72 isolated from cattle rumen fluid.</title>
        <authorList>
            <person name="Joshi A.J."/>
            <person name="Vasudevan G."/>
            <person name="Lanjekar V.B."/>
            <person name="Hivarkar S."/>
            <person name="Engineer A."/>
            <person name="Pore S.D."/>
            <person name="Dhakephalkar P.K."/>
            <person name="Dagar S."/>
        </authorList>
    </citation>
    <scope>NUCLEOTIDE SEQUENCE [LARGE SCALE GENOMIC DNA]</scope>
    <source>
        <strain evidence="3">CtC72</strain>
    </source>
</reference>
<name>A0ABX4M8B7_9ACTO</name>
<dbReference type="PANTHER" id="PTHR11328">
    <property type="entry name" value="MAJOR FACILITATOR SUPERFAMILY DOMAIN-CONTAINING PROTEIN"/>
    <property type="match status" value="1"/>
</dbReference>
<proteinExistence type="predicted"/>
<feature type="transmembrane region" description="Helical" evidence="1">
    <location>
        <begin position="431"/>
        <end position="450"/>
    </location>
</feature>
<accession>A0ABX4M8B7</accession>
<dbReference type="CDD" id="cd17332">
    <property type="entry name" value="MFS_MelB_like"/>
    <property type="match status" value="1"/>
</dbReference>
<dbReference type="Pfam" id="PF13347">
    <property type="entry name" value="MFS_2"/>
    <property type="match status" value="1"/>
</dbReference>
<keyword evidence="3" id="KW-1185">Reference proteome</keyword>
<protein>
    <submittedName>
        <fullName evidence="2">MFS transporter</fullName>
    </submittedName>
</protein>
<dbReference type="InterPro" id="IPR001927">
    <property type="entry name" value="Na/Gal_symport"/>
</dbReference>
<feature type="transmembrane region" description="Helical" evidence="1">
    <location>
        <begin position="284"/>
        <end position="305"/>
    </location>
</feature>
<feature type="transmembrane region" description="Helical" evidence="1">
    <location>
        <begin position="389"/>
        <end position="411"/>
    </location>
</feature>
<feature type="transmembrane region" description="Helical" evidence="1">
    <location>
        <begin position="317"/>
        <end position="335"/>
    </location>
</feature>
<feature type="transmembrane region" description="Helical" evidence="1">
    <location>
        <begin position="126"/>
        <end position="150"/>
    </location>
</feature>
<dbReference type="PANTHER" id="PTHR11328:SF24">
    <property type="entry name" value="MAJOR FACILITATOR SUPERFAMILY (MFS) PROFILE DOMAIN-CONTAINING PROTEIN"/>
    <property type="match status" value="1"/>
</dbReference>
<evidence type="ECO:0000256" key="1">
    <source>
        <dbReference type="SAM" id="Phobius"/>
    </source>
</evidence>
<organism evidence="2 3">
    <name type="scientific">Actinomyces ruminis</name>
    <dbReference type="NCBI Taxonomy" id="1937003"/>
    <lineage>
        <taxon>Bacteria</taxon>
        <taxon>Bacillati</taxon>
        <taxon>Actinomycetota</taxon>
        <taxon>Actinomycetes</taxon>
        <taxon>Actinomycetales</taxon>
        <taxon>Actinomycetaceae</taxon>
        <taxon>Actinomyces</taxon>
    </lineage>
</organism>
<keyword evidence="1" id="KW-1133">Transmembrane helix</keyword>
<dbReference type="Proteomes" id="UP000194577">
    <property type="component" value="Unassembled WGS sequence"/>
</dbReference>
<feature type="transmembrane region" description="Helical" evidence="1">
    <location>
        <begin position="202"/>
        <end position="222"/>
    </location>
</feature>
<feature type="transmembrane region" description="Helical" evidence="1">
    <location>
        <begin position="99"/>
        <end position="120"/>
    </location>
</feature>
<feature type="transmembrane region" description="Helical" evidence="1">
    <location>
        <begin position="57"/>
        <end position="78"/>
    </location>
</feature>
<feature type="transmembrane region" description="Helical" evidence="1">
    <location>
        <begin position="170"/>
        <end position="190"/>
    </location>
</feature>
<dbReference type="EMBL" id="MTPX02000085">
    <property type="protein sequence ID" value="PHP51330.1"/>
    <property type="molecule type" value="Genomic_DNA"/>
</dbReference>
<dbReference type="InterPro" id="IPR036259">
    <property type="entry name" value="MFS_trans_sf"/>
</dbReference>
<comment type="caution">
    <text evidence="2">The sequence shown here is derived from an EMBL/GenBank/DDBJ whole genome shotgun (WGS) entry which is preliminary data.</text>
</comment>
<dbReference type="InterPro" id="IPR039672">
    <property type="entry name" value="MFS_2"/>
</dbReference>
<evidence type="ECO:0000313" key="3">
    <source>
        <dbReference type="Proteomes" id="UP000194577"/>
    </source>
</evidence>
<gene>
    <name evidence="2" type="ORF">BW737_015170</name>
</gene>
<dbReference type="Gene3D" id="1.20.1250.20">
    <property type="entry name" value="MFS general substrate transporter like domains"/>
    <property type="match status" value="2"/>
</dbReference>
<evidence type="ECO:0000313" key="2">
    <source>
        <dbReference type="EMBL" id="PHP51330.1"/>
    </source>
</evidence>